<dbReference type="EMBL" id="AP035768">
    <property type="protein sequence ID" value="BFO22415.1"/>
    <property type="molecule type" value="Genomic_DNA"/>
</dbReference>
<evidence type="ECO:0000256" key="1">
    <source>
        <dbReference type="SAM" id="MobiDB-lite"/>
    </source>
</evidence>
<accession>A0AAT9HYV6</accession>
<proteinExistence type="predicted"/>
<dbReference type="AlphaFoldDB" id="A0AAT9HYV6"/>
<name>A0AAT9HYV6_9ACTN</name>
<sequence length="133" mass="14027">MGGDDQAPGVADLPGEPAEAVVPGAVAPVDEGAGVGADRHHVAVARGDLLAQEYQQVVARRVRPVGVRGVRVVLAAVDEVQAGRAGQRGDLGGVRRPSEYQECRWQSPRYQARPRPLARSGGYTGRTLRPGFP</sequence>
<reference evidence="2" key="1">
    <citation type="submission" date="2024-06" db="EMBL/GenBank/DDBJ databases">
        <authorList>
            <consortium name="consrtm"/>
            <person name="Uemura M."/>
            <person name="Terahara T."/>
        </authorList>
    </citation>
    <scope>NUCLEOTIDE SEQUENCE</scope>
    <source>
        <strain evidence="2">KM77-8</strain>
    </source>
</reference>
<reference evidence="2" key="2">
    <citation type="submission" date="2024-07" db="EMBL/GenBank/DDBJ databases">
        <title>Streptomyces haneummycinica sp. nov., a new antibiotic-producing actinobacterium isolated from marine sediment.</title>
        <authorList>
            <person name="Uemura M."/>
            <person name="Hamada M."/>
            <person name="Hirano S."/>
            <person name="Kobayashi K."/>
            <person name="Ohshiro T."/>
            <person name="Kobayashi T."/>
            <person name="Terahara T."/>
        </authorList>
    </citation>
    <scope>NUCLEOTIDE SEQUENCE</scope>
    <source>
        <strain evidence="2">KM77-8</strain>
    </source>
</reference>
<protein>
    <submittedName>
        <fullName evidence="2">Uncharacterized protein</fullName>
    </submittedName>
</protein>
<organism evidence="2">
    <name type="scientific">Streptomyces haneummycinicus</name>
    <dbReference type="NCBI Taxonomy" id="3074435"/>
    <lineage>
        <taxon>Bacteria</taxon>
        <taxon>Bacillati</taxon>
        <taxon>Actinomycetota</taxon>
        <taxon>Actinomycetes</taxon>
        <taxon>Kitasatosporales</taxon>
        <taxon>Streptomycetaceae</taxon>
        <taxon>Streptomyces</taxon>
    </lineage>
</organism>
<gene>
    <name evidence="2" type="ORF">SHKM778_88030</name>
</gene>
<evidence type="ECO:0000313" key="2">
    <source>
        <dbReference type="EMBL" id="BFO22415.1"/>
    </source>
</evidence>
<feature type="region of interest" description="Disordered" evidence="1">
    <location>
        <begin position="109"/>
        <end position="133"/>
    </location>
</feature>